<gene>
    <name evidence="5" type="primary">fabF_6</name>
    <name evidence="5" type="ORF">Fuma_05786</name>
</gene>
<dbReference type="EMBL" id="CP017641">
    <property type="protein sequence ID" value="APZ96118.1"/>
    <property type="molecule type" value="Genomic_DNA"/>
</dbReference>
<organism evidence="5 6">
    <name type="scientific">Fuerstiella marisgermanici</name>
    <dbReference type="NCBI Taxonomy" id="1891926"/>
    <lineage>
        <taxon>Bacteria</taxon>
        <taxon>Pseudomonadati</taxon>
        <taxon>Planctomycetota</taxon>
        <taxon>Planctomycetia</taxon>
        <taxon>Planctomycetales</taxon>
        <taxon>Planctomycetaceae</taxon>
        <taxon>Fuerstiella</taxon>
    </lineage>
</organism>
<evidence type="ECO:0000313" key="6">
    <source>
        <dbReference type="Proteomes" id="UP000187735"/>
    </source>
</evidence>
<evidence type="ECO:0000256" key="2">
    <source>
        <dbReference type="ARBA" id="ARBA00022679"/>
    </source>
</evidence>
<dbReference type="CDD" id="cd00834">
    <property type="entry name" value="KAS_I_II"/>
    <property type="match status" value="1"/>
</dbReference>
<sequence length="470" mass="49807">MLRATAVNLLMGRSGTESSSVSQSFIGLKLAALVRFLKSRYSSLPPCPVSHSPTAETETLALDDRIVITGIGLTSPNGNNLAEFRQNLLNGKSGVVDYETRYMGAVLAGVCDFDQTRYQKRRDVRRGTRAGSIAVYCSNEAVADSGLDWPAVSKDRVGVYLGITEHGNVETENEIYEISQFEYDTKVWSHHHNPRTVANNPAGEVTLNMGVTGPHLTIGAACAAGNAGFIQAAQMLRLGECDLAIAGGVSESIHTFGIFASFQSQGALATHADPAKACRPFDEDRNGIVVAEGGGICTVERLDDALARGAKIYGEIIGYAMNSDASDFVLPNSTRQAECIRLALGRAGITADDVDIVSSHATATEQGDIEEATALRAVFGESKAVINNTKSFIGHAMGAAGALELLGNLPSFDDGVAHATINLEKADPRCALPNLVANEPRNLGEVGCILNNSFGMLGINSVLIIKKYES</sequence>
<dbReference type="Pfam" id="PF02801">
    <property type="entry name" value="Ketoacyl-synt_C"/>
    <property type="match status" value="1"/>
</dbReference>
<evidence type="ECO:0000256" key="1">
    <source>
        <dbReference type="ARBA" id="ARBA00008467"/>
    </source>
</evidence>
<evidence type="ECO:0000313" key="5">
    <source>
        <dbReference type="EMBL" id="APZ96118.1"/>
    </source>
</evidence>
<dbReference type="PANTHER" id="PTHR11712">
    <property type="entry name" value="POLYKETIDE SYNTHASE-RELATED"/>
    <property type="match status" value="1"/>
</dbReference>
<comment type="similarity">
    <text evidence="1 3">Belongs to the thiolase-like superfamily. Beta-ketoacyl-ACP synthases family.</text>
</comment>
<proteinExistence type="inferred from homology"/>
<dbReference type="PANTHER" id="PTHR11712:SF336">
    <property type="entry name" value="3-OXOACYL-[ACYL-CARRIER-PROTEIN] SYNTHASE, MITOCHONDRIAL"/>
    <property type="match status" value="1"/>
</dbReference>
<name>A0A1P8WPY4_9PLAN</name>
<dbReference type="GO" id="GO:0006633">
    <property type="term" value="P:fatty acid biosynthetic process"/>
    <property type="evidence" value="ECO:0007669"/>
    <property type="project" value="InterPro"/>
</dbReference>
<dbReference type="STRING" id="1891926.Fuma_05786"/>
<dbReference type="GO" id="GO:0005829">
    <property type="term" value="C:cytosol"/>
    <property type="evidence" value="ECO:0007669"/>
    <property type="project" value="TreeGrafter"/>
</dbReference>
<evidence type="ECO:0000256" key="3">
    <source>
        <dbReference type="RuleBase" id="RU003694"/>
    </source>
</evidence>
<dbReference type="AlphaFoldDB" id="A0A1P8WPY4"/>
<dbReference type="InterPro" id="IPR020841">
    <property type="entry name" value="PKS_Beta-ketoAc_synthase_dom"/>
</dbReference>
<accession>A0A1P8WPY4</accession>
<dbReference type="Gene3D" id="3.40.47.10">
    <property type="match status" value="1"/>
</dbReference>
<dbReference type="KEGG" id="fmr:Fuma_05786"/>
<dbReference type="PROSITE" id="PS52004">
    <property type="entry name" value="KS3_2"/>
    <property type="match status" value="1"/>
</dbReference>
<dbReference type="InterPro" id="IPR014030">
    <property type="entry name" value="Ketoacyl_synth_N"/>
</dbReference>
<feature type="domain" description="Ketosynthase family 3 (KS3)" evidence="4">
    <location>
        <begin position="63"/>
        <end position="467"/>
    </location>
</feature>
<reference evidence="5 6" key="1">
    <citation type="journal article" date="2016" name="Front. Microbiol.">
        <title>Fuerstia marisgermanicae gen. nov., sp. nov., an Unusual Member of the Phylum Planctomycetes from the German Wadden Sea.</title>
        <authorList>
            <person name="Kohn T."/>
            <person name="Heuer A."/>
            <person name="Jogler M."/>
            <person name="Vollmers J."/>
            <person name="Boedeker C."/>
            <person name="Bunk B."/>
            <person name="Rast P."/>
            <person name="Borchert D."/>
            <person name="Glockner I."/>
            <person name="Freese H.M."/>
            <person name="Klenk H.P."/>
            <person name="Overmann J."/>
            <person name="Kaster A.K."/>
            <person name="Rohde M."/>
            <person name="Wiegand S."/>
            <person name="Jogler C."/>
        </authorList>
    </citation>
    <scope>NUCLEOTIDE SEQUENCE [LARGE SCALE GENOMIC DNA]</scope>
    <source>
        <strain evidence="5 6">NH11</strain>
    </source>
</reference>
<keyword evidence="6" id="KW-1185">Reference proteome</keyword>
<dbReference type="InterPro" id="IPR018201">
    <property type="entry name" value="Ketoacyl_synth_AS"/>
</dbReference>
<dbReference type="PROSITE" id="PS00606">
    <property type="entry name" value="KS3_1"/>
    <property type="match status" value="1"/>
</dbReference>
<dbReference type="InterPro" id="IPR000794">
    <property type="entry name" value="Beta-ketoacyl_synthase"/>
</dbReference>
<dbReference type="SMART" id="SM00825">
    <property type="entry name" value="PKS_KS"/>
    <property type="match status" value="1"/>
</dbReference>
<dbReference type="InterPro" id="IPR014031">
    <property type="entry name" value="Ketoacyl_synth_C"/>
</dbReference>
<dbReference type="SUPFAM" id="SSF53901">
    <property type="entry name" value="Thiolase-like"/>
    <property type="match status" value="1"/>
</dbReference>
<dbReference type="InterPro" id="IPR016039">
    <property type="entry name" value="Thiolase-like"/>
</dbReference>
<keyword evidence="5" id="KW-0012">Acyltransferase</keyword>
<keyword evidence="2 3" id="KW-0808">Transferase</keyword>
<dbReference type="RefSeq" id="WP_229360770.1">
    <property type="nucleotide sequence ID" value="NZ_CP017641.1"/>
</dbReference>
<evidence type="ECO:0000259" key="4">
    <source>
        <dbReference type="PROSITE" id="PS52004"/>
    </source>
</evidence>
<dbReference type="GO" id="GO:0004315">
    <property type="term" value="F:3-oxoacyl-[acyl-carrier-protein] synthase activity"/>
    <property type="evidence" value="ECO:0007669"/>
    <property type="project" value="UniProtKB-EC"/>
</dbReference>
<dbReference type="Pfam" id="PF00109">
    <property type="entry name" value="ketoacyl-synt"/>
    <property type="match status" value="1"/>
</dbReference>
<protein>
    <submittedName>
        <fullName evidence="5">3-oxoacyl-[acyl-carrier-protein] synthase 2</fullName>
        <ecNumber evidence="5">2.3.1.179</ecNumber>
    </submittedName>
</protein>
<dbReference type="Proteomes" id="UP000187735">
    <property type="component" value="Chromosome"/>
</dbReference>
<dbReference type="EC" id="2.3.1.179" evidence="5"/>